<proteinExistence type="predicted"/>
<reference evidence="1" key="1">
    <citation type="submission" date="2011-01" db="EMBL/GenBank/DDBJ databases">
        <title>The Genome Sequence of Nematocida parisii strain ERTm3.</title>
        <authorList>
            <consortium name="The Broad Institute Genome Sequencing Platform"/>
            <consortium name="The Broad Institute Genome Sequencing Center for Infectious Disease"/>
            <person name="Cuomo C."/>
            <person name="Troemel E."/>
            <person name="Young S.K."/>
            <person name="Zeng Q."/>
            <person name="Gargeya S."/>
            <person name="Fitzgerald M."/>
            <person name="Haas B."/>
            <person name="Abouelleil A."/>
            <person name="Alvarado L."/>
            <person name="Arachchi H.M."/>
            <person name="Berlin A."/>
            <person name="Chapman S.B."/>
            <person name="Gearin G."/>
            <person name="Goldberg J."/>
            <person name="Griggs A."/>
            <person name="Gujja S."/>
            <person name="Hansen M."/>
            <person name="Heiman D."/>
            <person name="Howarth C."/>
            <person name="Larimer J."/>
            <person name="Lui A."/>
            <person name="MacDonald P.J.P."/>
            <person name="McCowen C."/>
            <person name="Montmayeur A."/>
            <person name="Murphy C."/>
            <person name="Neiman D."/>
            <person name="Pearson M."/>
            <person name="Priest M."/>
            <person name="Roberts A."/>
            <person name="Saif S."/>
            <person name="Shea T."/>
            <person name="Sisk P."/>
            <person name="Stolte C."/>
            <person name="Sykes S."/>
            <person name="Wortman J."/>
            <person name="Nusbaum C."/>
            <person name="Birren B."/>
        </authorList>
    </citation>
    <scope>NUCLEOTIDE SEQUENCE</scope>
    <source>
        <strain evidence="1">ERTm3</strain>
    </source>
</reference>
<gene>
    <name evidence="1" type="ORF">NEQG_00015</name>
</gene>
<dbReference type="InParanoid" id="I3EJ48"/>
<dbReference type="VEuPathDB" id="MicrosporidiaDB:NEQG_00015"/>
<organism evidence="1 2">
    <name type="scientific">Nematocida parisii (strain ERTm3)</name>
    <name type="common">Nematode killer fungus</name>
    <dbReference type="NCBI Taxonomy" id="935791"/>
    <lineage>
        <taxon>Eukaryota</taxon>
        <taxon>Fungi</taxon>
        <taxon>Fungi incertae sedis</taxon>
        <taxon>Microsporidia</taxon>
        <taxon>Nematocida</taxon>
    </lineage>
</organism>
<keyword evidence="2" id="KW-1185">Reference proteome</keyword>
<evidence type="ECO:0000313" key="2">
    <source>
        <dbReference type="Proteomes" id="UP000002872"/>
    </source>
</evidence>
<dbReference type="OrthoDB" id="2195462at2759"/>
<dbReference type="HOGENOM" id="CLU_1289253_0_0_1"/>
<dbReference type="AlphaFoldDB" id="I3EJ48"/>
<evidence type="ECO:0000313" key="1">
    <source>
        <dbReference type="EMBL" id="EIJ89245.1"/>
    </source>
</evidence>
<dbReference type="Proteomes" id="UP000002872">
    <property type="component" value="Unassembled WGS sequence"/>
</dbReference>
<name>I3EJ48_NEMP3</name>
<dbReference type="OMA" id="FIFYIRE"/>
<sequence length="214" mass="24770">MELLPVRARANECTPHASELFFIHGKKYTPEYFITSVFPFLPGLEKDSSSNPKSNVSAIRVYEDLLAQIKKYSTEIERFSKLPNAPGLSISLDFKILNYLHIQDKVCFKLPIKNEPEIYAADLFQSHSLPDGEILTIFIFYIRESILARIKEILQSPEDQQKKDPAELQQCQAHIYQNRIESLNQSLLRYESFGKVSVMKEGEKKERKKIQKTN</sequence>
<dbReference type="EMBL" id="GL870876">
    <property type="protein sequence ID" value="EIJ89245.1"/>
    <property type="molecule type" value="Genomic_DNA"/>
</dbReference>
<protein>
    <submittedName>
        <fullName evidence="1">Uncharacterized protein</fullName>
    </submittedName>
</protein>
<accession>I3EJ48</accession>